<dbReference type="GO" id="GO:0006508">
    <property type="term" value="P:proteolysis"/>
    <property type="evidence" value="ECO:0007669"/>
    <property type="project" value="InterPro"/>
</dbReference>
<dbReference type="GO" id="GO:0046872">
    <property type="term" value="F:metal ion binding"/>
    <property type="evidence" value="ECO:0007669"/>
    <property type="project" value="InterPro"/>
</dbReference>
<dbReference type="OrthoDB" id="9811314at2"/>
<comment type="caution">
    <text evidence="6">The sequence shown here is derived from an EMBL/GenBank/DDBJ whole genome shotgun (WGS) entry which is preliminary data.</text>
</comment>
<dbReference type="Gene3D" id="3.30.830.10">
    <property type="entry name" value="Metalloenzyme, LuxS/M16 peptidase-like"/>
    <property type="match status" value="2"/>
</dbReference>
<dbReference type="Pfam" id="PF05193">
    <property type="entry name" value="Peptidase_M16_C"/>
    <property type="match status" value="1"/>
</dbReference>
<dbReference type="SUPFAM" id="SSF63411">
    <property type="entry name" value="LuxS/MPP-like metallohydrolase"/>
    <property type="match status" value="2"/>
</dbReference>
<dbReference type="RefSeq" id="WP_008691395.1">
    <property type="nucleotide sequence ID" value="NZ_ANOG01000105.1"/>
</dbReference>
<dbReference type="EMBL" id="ANOG01000105">
    <property type="protein sequence ID" value="EMI22397.1"/>
    <property type="molecule type" value="Genomic_DNA"/>
</dbReference>
<dbReference type="InterPro" id="IPR007863">
    <property type="entry name" value="Peptidase_M16_C"/>
</dbReference>
<evidence type="ECO:0000259" key="4">
    <source>
        <dbReference type="Pfam" id="PF00675"/>
    </source>
</evidence>
<proteinExistence type="inferred from homology"/>
<evidence type="ECO:0000313" key="7">
    <source>
        <dbReference type="Proteomes" id="UP000011991"/>
    </source>
</evidence>
<dbReference type="PANTHER" id="PTHR11851:SF49">
    <property type="entry name" value="MITOCHONDRIAL-PROCESSING PEPTIDASE SUBUNIT ALPHA"/>
    <property type="match status" value="1"/>
</dbReference>
<dbReference type="PANTHER" id="PTHR11851">
    <property type="entry name" value="METALLOPROTEASE"/>
    <property type="match status" value="1"/>
</dbReference>
<sequence>MAQFRHHTLANGLRIAAEIDNRCYSAAMGYFVRAGSRNETDIESGLSHFLEHMMFKGTQKRSAADVNRELDELGGQSNAYTTEEQTVYYATVLPKFQDRIIELLTDMLSPSLDPGEFETERQVILEEIAKYEDQPPFGAFERAMERHFGPRGLGRRVLGTAESIETMRVETMRDYFNRRYRGENIVLAATGNVDFDALVDAVEHQTRHWADRPCTPEPQTDDPQTLPAGISLDAELDIEDAAQAYFVQMSPGPSMTNEDRYAARILASIVGDEGGSRLFWDLIDTGRAEAATVWPQEFTDCGAWFAYLVCEPGEMQGNRKWMADVLRRTAEQGVTPEELKQSVNKATAACIMQSERPSNRLSSVGSRWLICEEYASTDDLLERFGKVDEQAVADAAKKYLCQEQTTDVLATASEATV</sequence>
<feature type="domain" description="Peptidase M16 N-terminal" evidence="4">
    <location>
        <begin position="17"/>
        <end position="160"/>
    </location>
</feature>
<dbReference type="InterPro" id="IPR001431">
    <property type="entry name" value="Pept_M16_Zn_BS"/>
</dbReference>
<comment type="cofactor">
    <cofactor evidence="1">
        <name>Zn(2+)</name>
        <dbReference type="ChEBI" id="CHEBI:29105"/>
    </cofactor>
</comment>
<dbReference type="AlphaFoldDB" id="M5S434"/>
<dbReference type="GO" id="GO:0004222">
    <property type="term" value="F:metalloendopeptidase activity"/>
    <property type="evidence" value="ECO:0007669"/>
    <property type="project" value="InterPro"/>
</dbReference>
<comment type="similarity">
    <text evidence="2 3">Belongs to the peptidase M16 family.</text>
</comment>
<name>M5S434_9BACT</name>
<gene>
    <name evidence="6" type="ORF">RMSM_00667</name>
</gene>
<dbReference type="InterPro" id="IPR011765">
    <property type="entry name" value="Pept_M16_N"/>
</dbReference>
<dbReference type="PATRIC" id="fig|1265738.3.peg.665"/>
<dbReference type="Proteomes" id="UP000011991">
    <property type="component" value="Unassembled WGS sequence"/>
</dbReference>
<evidence type="ECO:0000259" key="5">
    <source>
        <dbReference type="Pfam" id="PF05193"/>
    </source>
</evidence>
<dbReference type="InterPro" id="IPR011249">
    <property type="entry name" value="Metalloenz_LuxS/M16"/>
</dbReference>
<dbReference type="PROSITE" id="PS00143">
    <property type="entry name" value="INSULINASE"/>
    <property type="match status" value="1"/>
</dbReference>
<evidence type="ECO:0000256" key="1">
    <source>
        <dbReference type="ARBA" id="ARBA00001947"/>
    </source>
</evidence>
<organism evidence="6 7">
    <name type="scientific">Rhodopirellula maiorica SM1</name>
    <dbReference type="NCBI Taxonomy" id="1265738"/>
    <lineage>
        <taxon>Bacteria</taxon>
        <taxon>Pseudomonadati</taxon>
        <taxon>Planctomycetota</taxon>
        <taxon>Planctomycetia</taxon>
        <taxon>Pirellulales</taxon>
        <taxon>Pirellulaceae</taxon>
        <taxon>Novipirellula</taxon>
    </lineage>
</organism>
<dbReference type="InterPro" id="IPR050361">
    <property type="entry name" value="MPP/UQCRC_Complex"/>
</dbReference>
<accession>M5S434</accession>
<evidence type="ECO:0000313" key="6">
    <source>
        <dbReference type="EMBL" id="EMI22397.1"/>
    </source>
</evidence>
<protein>
    <submittedName>
        <fullName evidence="6">Processing peptidase</fullName>
    </submittedName>
</protein>
<evidence type="ECO:0000256" key="3">
    <source>
        <dbReference type="RuleBase" id="RU004447"/>
    </source>
</evidence>
<feature type="domain" description="Peptidase M16 C-terminal" evidence="5">
    <location>
        <begin position="169"/>
        <end position="344"/>
    </location>
</feature>
<reference evidence="6 7" key="1">
    <citation type="journal article" date="2013" name="Mar. Genomics">
        <title>Expression of sulfatases in Rhodopirellula baltica and the diversity of sulfatases in the genus Rhodopirellula.</title>
        <authorList>
            <person name="Wegner C.E."/>
            <person name="Richter-Heitmann T."/>
            <person name="Klindworth A."/>
            <person name="Klockow C."/>
            <person name="Richter M."/>
            <person name="Achstetter T."/>
            <person name="Glockner F.O."/>
            <person name="Harder J."/>
        </authorList>
    </citation>
    <scope>NUCLEOTIDE SEQUENCE [LARGE SCALE GENOMIC DNA]</scope>
    <source>
        <strain evidence="6 7">SM1</strain>
    </source>
</reference>
<evidence type="ECO:0000256" key="2">
    <source>
        <dbReference type="ARBA" id="ARBA00007261"/>
    </source>
</evidence>
<keyword evidence="7" id="KW-1185">Reference proteome</keyword>
<dbReference type="Pfam" id="PF00675">
    <property type="entry name" value="Peptidase_M16"/>
    <property type="match status" value="1"/>
</dbReference>